<dbReference type="InterPro" id="IPR001810">
    <property type="entry name" value="F-box_dom"/>
</dbReference>
<dbReference type="VEuPathDB" id="FungiDB:I303_06285"/>
<dbReference type="Proteomes" id="UP000078595">
    <property type="component" value="Chromosome 7"/>
</dbReference>
<reference evidence="3" key="2">
    <citation type="submission" date="2013-07" db="EMBL/GenBank/DDBJ databases">
        <authorList>
            <consortium name="The Broad Institute Genome Sequencing Platform"/>
            <person name="Cuomo C."/>
            <person name="Litvintseva A."/>
            <person name="Chen Y."/>
            <person name="Heitman J."/>
            <person name="Sun S."/>
            <person name="Springer D."/>
            <person name="Dromer F."/>
            <person name="Young S.K."/>
            <person name="Zeng Q."/>
            <person name="Gargeya S."/>
            <person name="Fitzgerald M."/>
            <person name="Abouelleil A."/>
            <person name="Alvarado L."/>
            <person name="Berlin A.M."/>
            <person name="Chapman S.B."/>
            <person name="Dewar J."/>
            <person name="Goldberg J."/>
            <person name="Griggs A."/>
            <person name="Gujja S."/>
            <person name="Hansen M."/>
            <person name="Howarth C."/>
            <person name="Imamovic A."/>
            <person name="Larimer J."/>
            <person name="McCowan C."/>
            <person name="Murphy C."/>
            <person name="Pearson M."/>
            <person name="Priest M."/>
            <person name="Roberts A."/>
            <person name="Saif S."/>
            <person name="Shea T."/>
            <person name="Sykes S."/>
            <person name="Wortman J."/>
            <person name="Nusbaum C."/>
            <person name="Birren B."/>
        </authorList>
    </citation>
    <scope>NUCLEOTIDE SEQUENCE</scope>
    <source>
        <strain evidence="3">CBS 10117</strain>
    </source>
</reference>
<feature type="domain" description="F-box" evidence="1">
    <location>
        <begin position="1"/>
        <end position="45"/>
    </location>
</feature>
<accession>A0A1A6A1R3</accession>
<sequence>MDEVDEFVLERILSILSPNDIIACAAVNHRFNRIISTSTPIQLKLHHHIYGTDSSRLRGGRQKGFIEKERLSRLISKEKAFRDFQPTFSSFNIDRGQDVVAAQGRYAVTRTAPRQAFNAAQHGGYTAYCLWTQENDGWKKKEIKVRFLPDLNDSLVDIEKDILIIKEQLQGVIYLVKLHVYHLFDSDDQGYPSPYPVDTITLKLSQNGTTSFRTHARPVFALGPKSILQMSYKGEVSLFDYMTGYSIGNLRLLDKHYVSDCVFIGPDLMGVQVTLSWMEYGGPARGRKSRYILIYRINDLLLSTSSTHTQPFFALKYTSTHSEIPGRLQSQIQAKTNGTNGTIDLGNGGLIDSTNSNGLIQLAFQCYDRSSTSSVSQAYSARFGRPPPQVQIGQREGNHKISNLVLRIPVAEIETHCRRIEGSKEAYKNEYQDDPEFAQLFPDAPSIEYEDWKEMCFVALESEFPDKQDRSSSGLRVFAYNHRETGIVSNYSLNGQDDPLLAEIARTPVQVILYDLNSRAVRLQDRLGYALGGLGEKMDLVFSVRTSQTDEDPIDHSKLEKQVIPLSDDGKGVSQLDVSYRSAGSVINSVHFDATKLFVEYENAVVDMFDFSG</sequence>
<dbReference type="InterPro" id="IPR036047">
    <property type="entry name" value="F-box-like_dom_sf"/>
</dbReference>
<evidence type="ECO:0000259" key="1">
    <source>
        <dbReference type="PROSITE" id="PS50181"/>
    </source>
</evidence>
<dbReference type="OrthoDB" id="10599587at2759"/>
<dbReference type="AlphaFoldDB" id="A0A1A6A1R3"/>
<name>A0A1A6A1R3_9TREE</name>
<evidence type="ECO:0000313" key="3">
    <source>
        <dbReference type="EMBL" id="WWC63661.1"/>
    </source>
</evidence>
<dbReference type="KEGG" id="kdj:28969984"/>
<gene>
    <name evidence="2" type="ORF">I303_06285</name>
    <name evidence="3" type="ORF">I303_106266</name>
</gene>
<dbReference type="EMBL" id="KI894033">
    <property type="protein sequence ID" value="OBR83998.1"/>
    <property type="molecule type" value="Genomic_DNA"/>
</dbReference>
<evidence type="ECO:0000313" key="2">
    <source>
        <dbReference type="EMBL" id="OBR83998.1"/>
    </source>
</evidence>
<dbReference type="EMBL" id="CP144536">
    <property type="protein sequence ID" value="WWC63661.1"/>
    <property type="molecule type" value="Genomic_DNA"/>
</dbReference>
<dbReference type="CDD" id="cd09917">
    <property type="entry name" value="F-box_SF"/>
    <property type="match status" value="1"/>
</dbReference>
<reference evidence="3" key="3">
    <citation type="submission" date="2024-02" db="EMBL/GenBank/DDBJ databases">
        <title>Comparative genomics of Cryptococcus and Kwoniella reveals pathogenesis evolution and contrasting modes of karyotype evolution via chromosome fusion or intercentromeric recombination.</title>
        <authorList>
            <person name="Coelho M.A."/>
            <person name="David-Palma M."/>
            <person name="Shea T."/>
            <person name="Bowers K."/>
            <person name="McGinley-Smith S."/>
            <person name="Mohammad A.W."/>
            <person name="Gnirke A."/>
            <person name="Yurkov A.M."/>
            <person name="Nowrousian M."/>
            <person name="Sun S."/>
            <person name="Cuomo C.A."/>
            <person name="Heitman J."/>
        </authorList>
    </citation>
    <scope>NUCLEOTIDE SEQUENCE</scope>
    <source>
        <strain evidence="3">CBS 10117</strain>
    </source>
</reference>
<dbReference type="RefSeq" id="XP_018261840.1">
    <property type="nucleotide sequence ID" value="XM_018409567.1"/>
</dbReference>
<organism evidence="2">
    <name type="scientific">Kwoniella dejecticola CBS 10117</name>
    <dbReference type="NCBI Taxonomy" id="1296121"/>
    <lineage>
        <taxon>Eukaryota</taxon>
        <taxon>Fungi</taxon>
        <taxon>Dikarya</taxon>
        <taxon>Basidiomycota</taxon>
        <taxon>Agaricomycotina</taxon>
        <taxon>Tremellomycetes</taxon>
        <taxon>Tremellales</taxon>
        <taxon>Cryptococcaceae</taxon>
        <taxon>Kwoniella</taxon>
    </lineage>
</organism>
<dbReference type="SUPFAM" id="SSF81383">
    <property type="entry name" value="F-box domain"/>
    <property type="match status" value="1"/>
</dbReference>
<dbReference type="PROSITE" id="PS50181">
    <property type="entry name" value="FBOX"/>
    <property type="match status" value="1"/>
</dbReference>
<reference evidence="2" key="1">
    <citation type="submission" date="2013-07" db="EMBL/GenBank/DDBJ databases">
        <title>The Genome Sequence of Cryptococcus dejecticola CBS10117.</title>
        <authorList>
            <consortium name="The Broad Institute Genome Sequencing Platform"/>
            <person name="Cuomo C."/>
            <person name="Litvintseva A."/>
            <person name="Chen Y."/>
            <person name="Heitman J."/>
            <person name="Sun S."/>
            <person name="Springer D."/>
            <person name="Dromer F."/>
            <person name="Young S.K."/>
            <person name="Zeng Q."/>
            <person name="Gargeya S."/>
            <person name="Fitzgerald M."/>
            <person name="Abouelleil A."/>
            <person name="Alvarado L."/>
            <person name="Berlin A.M."/>
            <person name="Chapman S.B."/>
            <person name="Dewar J."/>
            <person name="Goldberg J."/>
            <person name="Griggs A."/>
            <person name="Gujja S."/>
            <person name="Hansen M."/>
            <person name="Howarth C."/>
            <person name="Imamovic A."/>
            <person name="Larimer J."/>
            <person name="McCowan C."/>
            <person name="Murphy C."/>
            <person name="Pearson M."/>
            <person name="Priest M."/>
            <person name="Roberts A."/>
            <person name="Saif S."/>
            <person name="Shea T."/>
            <person name="Sykes S."/>
            <person name="Wortman J."/>
            <person name="Nusbaum C."/>
            <person name="Birren B."/>
        </authorList>
    </citation>
    <scope>NUCLEOTIDE SEQUENCE [LARGE SCALE GENOMIC DNA]</scope>
    <source>
        <strain evidence="2">CBS 10117</strain>
    </source>
</reference>
<keyword evidence="4" id="KW-1185">Reference proteome</keyword>
<dbReference type="GeneID" id="28969984"/>
<evidence type="ECO:0000313" key="4">
    <source>
        <dbReference type="Proteomes" id="UP000078595"/>
    </source>
</evidence>
<protein>
    <recommendedName>
        <fullName evidence="1">F-box domain-containing protein</fullName>
    </recommendedName>
</protein>
<proteinExistence type="predicted"/>